<name>A0ACC2QS89_9NEOP</name>
<organism evidence="1 2">
    <name type="scientific">Mythimna loreyi</name>
    <dbReference type="NCBI Taxonomy" id="667449"/>
    <lineage>
        <taxon>Eukaryota</taxon>
        <taxon>Metazoa</taxon>
        <taxon>Ecdysozoa</taxon>
        <taxon>Arthropoda</taxon>
        <taxon>Hexapoda</taxon>
        <taxon>Insecta</taxon>
        <taxon>Pterygota</taxon>
        <taxon>Neoptera</taxon>
        <taxon>Endopterygota</taxon>
        <taxon>Lepidoptera</taxon>
        <taxon>Glossata</taxon>
        <taxon>Ditrysia</taxon>
        <taxon>Noctuoidea</taxon>
        <taxon>Noctuidae</taxon>
        <taxon>Noctuinae</taxon>
        <taxon>Hadenini</taxon>
        <taxon>Mythimna</taxon>
    </lineage>
</organism>
<dbReference type="EMBL" id="CM056784">
    <property type="protein sequence ID" value="KAJ8724460.1"/>
    <property type="molecule type" value="Genomic_DNA"/>
</dbReference>
<gene>
    <name evidence="1" type="ORF">PYW08_015934</name>
</gene>
<dbReference type="Proteomes" id="UP001231649">
    <property type="component" value="Chromosome 8"/>
</dbReference>
<sequence length="1250" mass="142027">MSEEINIDERRKVTSVGNSWIICKSKSHPGHIYYFNTLTGEAAWNLSDAEIEKAKLRTKHLEPGAKPTKWPEPKDKPPQSISSEQFVRISEQQSSVMTYSNIANNNTTFGTPFNQITGVLQGTQIRNPSIMEPISNFSTLNSYHINTTPTVYNPKVWAVPYTQQVLIGPGAAPVVNHSLGPLNIAYNHLSPTVSQPATSFVFNNFENGNQSDIVLSGTQTFYPRDFNHDQGVNKKIGFTNQNDLRQKLSFKKRFNKNTNNSGEPGLLKANSRNTDMAAYIANKYEGIHQNDANIGLDNRCVDSQLHEPPSKINLDSLKSLAPSDSNSDAWFIVADLEVLLHEFKFLTTLTDSDEKCHLMVPKRVMNELKNYVDVTKNIQAKRVYRFLSQEIDIGYAFMAEEPSELEGDSMVEAIYKTCKEILDNRYHLVLLTNNHELLTKCSSNINTFRIEEIKKLIMENPNKQVASSGPKNPFMIDELINKIKITVPNDAPKNKSSISLVGEITSDDDKIPKTPTQHKNNPNKTEEMSKLKHTADAGIQTNYEDIAATITMTKVAEKQCLNADSNIQNAKETLPGHAVSIVPNIFDKKREIKLKRSTSHQPLAIVETEKRQFKWRRRRQSHANELISSHNDQKINTKTVESVETNTLSNEVSVMKLPEEILNNNPKLGCVENKVVEDSIESRESSIYAEPRNSTAKENITIDETSTSGIISNSESNVDVESNYSNSTSSARQQLVYNGEPNIPMYEIDSASMEQYLTTKCDEWISRFIQIMEEVLSQVLQQDPPFVHDAMPPPWTLHEAAQCITIKFRGHQGIIAAANKLSKVLFQVSDAKGKISMNMKPYQYMQMYSYGVYLLAAIKVATSCEDIEIAVDSLNRLIHDIRNPNIDSSTTDTFSDNKHDDMSNNDVSAVNSDVMDNGDNGSLYEQQILPDCNQTEAEKIKENHKKRKLSEEESQRPVKFIRKFDVPFPIPKSLSPQKRSTELDTVRSPVQPREELLSHSYIEKQTNQQNVSETTDEGTDSDVPTNQPSIVRKFSICPKLEEKLKLNNSFLIQKLKNFQDEDLDYNESYDEYLSENYCSESENYDEQHYDANENQTDDAADDTNEYDPKRLKDSLLRDENSKKFKYIMHELLQEIKSALSQVQILCDQFYKKLKNPDQSTELKCKLRKIAERAHLHTIRLCRSLESMLDHETSNPSQSMSALLEQADINLRHVDARLLVDYRITIENCKNYAGEFLRSIQNVISEVKKKA</sequence>
<reference evidence="1" key="1">
    <citation type="submission" date="2023-03" db="EMBL/GenBank/DDBJ databases">
        <title>Chromosome-level genomes of two armyworms, Mythimna separata and Mythimna loreyi, provide insights into the biosynthesis and reception of sex pheromones.</title>
        <authorList>
            <person name="Zhao H."/>
        </authorList>
    </citation>
    <scope>NUCLEOTIDE SEQUENCE</scope>
    <source>
        <strain evidence="1">BeijingLab</strain>
    </source>
</reference>
<keyword evidence="2" id="KW-1185">Reference proteome</keyword>
<protein>
    <submittedName>
        <fullName evidence="1">Uncharacterized protein</fullName>
    </submittedName>
</protein>
<evidence type="ECO:0000313" key="2">
    <source>
        <dbReference type="Proteomes" id="UP001231649"/>
    </source>
</evidence>
<evidence type="ECO:0000313" key="1">
    <source>
        <dbReference type="EMBL" id="KAJ8724460.1"/>
    </source>
</evidence>
<proteinExistence type="predicted"/>
<comment type="caution">
    <text evidence="1">The sequence shown here is derived from an EMBL/GenBank/DDBJ whole genome shotgun (WGS) entry which is preliminary data.</text>
</comment>
<accession>A0ACC2QS89</accession>